<gene>
    <name evidence="2" type="ORF">DT603_14895</name>
</gene>
<sequence length="89" mass="10445">MENKERPPSARERRKAQQQEDDARLKAGLTPAQLATLHTMEQFRWTLRFVRRPMFLQPVAVLFNRDDSRYAVLEADGSINESPDFKIRT</sequence>
<evidence type="ECO:0000313" key="3">
    <source>
        <dbReference type="Proteomes" id="UP001429354"/>
    </source>
</evidence>
<proteinExistence type="predicted"/>
<dbReference type="EMBL" id="QOVG01000012">
    <property type="protein sequence ID" value="NDK40129.1"/>
    <property type="molecule type" value="Genomic_DNA"/>
</dbReference>
<organism evidence="2 3">
    <name type="scientific">Pseudoxanthomonas gei</name>
    <dbReference type="NCBI Taxonomy" id="1383030"/>
    <lineage>
        <taxon>Bacteria</taxon>
        <taxon>Pseudomonadati</taxon>
        <taxon>Pseudomonadota</taxon>
        <taxon>Gammaproteobacteria</taxon>
        <taxon>Lysobacterales</taxon>
        <taxon>Lysobacteraceae</taxon>
        <taxon>Pseudoxanthomonas</taxon>
    </lineage>
</organism>
<dbReference type="Proteomes" id="UP001429354">
    <property type="component" value="Unassembled WGS sequence"/>
</dbReference>
<feature type="compositionally biased region" description="Basic and acidic residues" evidence="1">
    <location>
        <begin position="1"/>
        <end position="25"/>
    </location>
</feature>
<evidence type="ECO:0000313" key="2">
    <source>
        <dbReference type="EMBL" id="NDK40129.1"/>
    </source>
</evidence>
<evidence type="ECO:0000256" key="1">
    <source>
        <dbReference type="SAM" id="MobiDB-lite"/>
    </source>
</evidence>
<accession>A0ABX0AET6</accession>
<feature type="region of interest" description="Disordered" evidence="1">
    <location>
        <begin position="1"/>
        <end position="26"/>
    </location>
</feature>
<reference evidence="2 3" key="1">
    <citation type="submission" date="2018-07" db="EMBL/GenBank/DDBJ databases">
        <title>Whole genome Sequencing of Pseudoxanthomonas gei KCTC 32298 (T).</title>
        <authorList>
            <person name="Kumar S."/>
            <person name="Bansal K."/>
            <person name="Kaur A."/>
            <person name="Patil P."/>
            <person name="Sharma S."/>
            <person name="Patil P.B."/>
        </authorList>
    </citation>
    <scope>NUCLEOTIDE SEQUENCE [LARGE SCALE GENOMIC DNA]</scope>
    <source>
        <strain evidence="2 3">KCTC 32298</strain>
    </source>
</reference>
<protein>
    <submittedName>
        <fullName evidence="2">Uncharacterized protein</fullName>
    </submittedName>
</protein>
<name>A0ABX0AET6_9GAMM</name>
<dbReference type="RefSeq" id="WP_162350793.1">
    <property type="nucleotide sequence ID" value="NZ_QOVG01000012.1"/>
</dbReference>
<comment type="caution">
    <text evidence="2">The sequence shown here is derived from an EMBL/GenBank/DDBJ whole genome shotgun (WGS) entry which is preliminary data.</text>
</comment>
<keyword evidence="3" id="KW-1185">Reference proteome</keyword>